<dbReference type="InterPro" id="IPR009030">
    <property type="entry name" value="Growth_fac_rcpt_cys_sf"/>
</dbReference>
<organism evidence="1 2">
    <name type="scientific">Rhodotorula paludigena</name>
    <dbReference type="NCBI Taxonomy" id="86838"/>
    <lineage>
        <taxon>Eukaryota</taxon>
        <taxon>Fungi</taxon>
        <taxon>Dikarya</taxon>
        <taxon>Basidiomycota</taxon>
        <taxon>Pucciniomycotina</taxon>
        <taxon>Microbotryomycetes</taxon>
        <taxon>Sporidiobolales</taxon>
        <taxon>Sporidiobolaceae</taxon>
        <taxon>Rhodotorula</taxon>
    </lineage>
</organism>
<dbReference type="SUPFAM" id="SSF57184">
    <property type="entry name" value="Growth factor receptor domain"/>
    <property type="match status" value="1"/>
</dbReference>
<keyword evidence="2" id="KW-1185">Reference proteome</keyword>
<evidence type="ECO:0000313" key="1">
    <source>
        <dbReference type="EMBL" id="GJN87636.1"/>
    </source>
</evidence>
<proteinExistence type="predicted"/>
<sequence length="191" mass="20873">MPENRLHKGLYCDANREVKSCGEGVNNCDINGRRLSCFPGYYANLRDGTCTKTCPGSKPITDPFPMCDPCPTQGGYPAWLADSQTCVTPPTCGPAYDMFDSAGNYVRTEPATWLDRSTNVCRTCNTGSGNAYSCTDFGSPIYCYDSYRYKAYCVNTCTSGMPASDSDISGADIPAEFLQRHTIGKNCFFGY</sequence>
<protein>
    <submittedName>
        <fullName evidence="1">Uncharacterized protein</fullName>
    </submittedName>
</protein>
<name>A0AAV5G567_9BASI</name>
<dbReference type="Proteomes" id="UP001342314">
    <property type="component" value="Unassembled WGS sequence"/>
</dbReference>
<accession>A0AAV5G567</accession>
<dbReference type="AlphaFoldDB" id="A0AAV5G567"/>
<gene>
    <name evidence="1" type="ORF">Rhopal_000591-T1</name>
</gene>
<reference evidence="1 2" key="1">
    <citation type="submission" date="2021-12" db="EMBL/GenBank/DDBJ databases">
        <title>High titer production of polyol ester of fatty acids by Rhodotorula paludigena BS15 towards product separation-free biomass refinery.</title>
        <authorList>
            <person name="Mano J."/>
            <person name="Ono H."/>
            <person name="Tanaka T."/>
            <person name="Naito K."/>
            <person name="Sushida H."/>
            <person name="Ike M."/>
            <person name="Tokuyasu K."/>
            <person name="Kitaoka M."/>
        </authorList>
    </citation>
    <scope>NUCLEOTIDE SEQUENCE [LARGE SCALE GENOMIC DNA]</scope>
    <source>
        <strain evidence="1 2">BS15</strain>
    </source>
</reference>
<comment type="caution">
    <text evidence="1">The sequence shown here is derived from an EMBL/GenBank/DDBJ whole genome shotgun (WGS) entry which is preliminary data.</text>
</comment>
<dbReference type="EMBL" id="BQKY01000001">
    <property type="protein sequence ID" value="GJN87636.1"/>
    <property type="molecule type" value="Genomic_DNA"/>
</dbReference>
<evidence type="ECO:0000313" key="2">
    <source>
        <dbReference type="Proteomes" id="UP001342314"/>
    </source>
</evidence>